<evidence type="ECO:0000256" key="7">
    <source>
        <dbReference type="ARBA" id="ARBA00023125"/>
    </source>
</evidence>
<evidence type="ECO:0000256" key="1">
    <source>
        <dbReference type="ARBA" id="ARBA00008798"/>
    </source>
</evidence>
<dbReference type="PROSITE" id="PS50044">
    <property type="entry name" value="SIGMA54_3"/>
    <property type="match status" value="1"/>
</dbReference>
<proteinExistence type="inferred from homology"/>
<keyword evidence="2" id="KW-0240">DNA-directed RNA polymerase</keyword>
<keyword evidence="4" id="KW-0548">Nucleotidyltransferase</keyword>
<evidence type="ECO:0000256" key="5">
    <source>
        <dbReference type="ARBA" id="ARBA00023015"/>
    </source>
</evidence>
<dbReference type="InterPro" id="IPR007634">
    <property type="entry name" value="RNA_pol_sigma_54_DNA-bd"/>
</dbReference>
<dbReference type="Pfam" id="PF00309">
    <property type="entry name" value="Sigma54_AID"/>
    <property type="match status" value="1"/>
</dbReference>
<dbReference type="Pfam" id="PF04552">
    <property type="entry name" value="Sigma54_DBD"/>
    <property type="match status" value="1"/>
</dbReference>
<name>A0ABY9JPW6_9BACI</name>
<dbReference type="PANTHER" id="PTHR32248">
    <property type="entry name" value="RNA POLYMERASE SIGMA-54 FACTOR"/>
    <property type="match status" value="1"/>
</dbReference>
<accession>A0ABY9JPW6</accession>
<dbReference type="RefSeq" id="WP_226542058.1">
    <property type="nucleotide sequence ID" value="NZ_CP129013.1"/>
</dbReference>
<reference evidence="11 12" key="1">
    <citation type="submission" date="2023-06" db="EMBL/GenBank/DDBJ databases">
        <title>Five Gram-positive bacteria isolated from mangrove sediments in Shenzhen, Guangdong, China.</title>
        <authorList>
            <person name="Yu S."/>
            <person name="Zheng W."/>
            <person name="Huang Y."/>
        </authorList>
    </citation>
    <scope>NUCLEOTIDE SEQUENCE [LARGE SCALE GENOMIC DNA]</scope>
    <source>
        <strain evidence="11 12">SaN35-3</strain>
    </source>
</reference>
<dbReference type="Gene3D" id="1.10.10.1330">
    <property type="entry name" value="RNA polymerase sigma-54 factor, core-binding domain"/>
    <property type="match status" value="1"/>
</dbReference>
<feature type="domain" description="RNA polymerase sigma factor 54 core-binding" evidence="10">
    <location>
        <begin position="82"/>
        <end position="261"/>
    </location>
</feature>
<evidence type="ECO:0000256" key="2">
    <source>
        <dbReference type="ARBA" id="ARBA00022478"/>
    </source>
</evidence>
<evidence type="ECO:0000256" key="3">
    <source>
        <dbReference type="ARBA" id="ARBA00022679"/>
    </source>
</evidence>
<dbReference type="PROSITE" id="PS00717">
    <property type="entry name" value="SIGMA54_1"/>
    <property type="match status" value="1"/>
</dbReference>
<protein>
    <submittedName>
        <fullName evidence="11">RNA polymerase factor sigma-54</fullName>
    </submittedName>
</protein>
<dbReference type="Proteomes" id="UP001197974">
    <property type="component" value="Chromosome"/>
</dbReference>
<feature type="domain" description="RNA polymerase sigma factor 54 DNA-binding" evidence="9">
    <location>
        <begin position="273"/>
        <end position="431"/>
    </location>
</feature>
<evidence type="ECO:0000313" key="11">
    <source>
        <dbReference type="EMBL" id="WLR41426.1"/>
    </source>
</evidence>
<keyword evidence="6" id="KW-0731">Sigma factor</keyword>
<evidence type="ECO:0000313" key="12">
    <source>
        <dbReference type="Proteomes" id="UP001197974"/>
    </source>
</evidence>
<dbReference type="InterPro" id="IPR000394">
    <property type="entry name" value="RNA_pol_sigma_54"/>
</dbReference>
<dbReference type="InterPro" id="IPR038709">
    <property type="entry name" value="RpoN_core-bd_sf"/>
</dbReference>
<dbReference type="Gene3D" id="1.10.10.60">
    <property type="entry name" value="Homeodomain-like"/>
    <property type="match status" value="1"/>
</dbReference>
<sequence length="433" mass="51116">MDMKAGLYQEQTLKLTLSTEMQQAISLLQYPSLQLYSYLEQLSIDNPLIEVEQTSEIFYHKRETSRKQEEGTLYDPPVFLGSSLQESLYEQLLSFSLTKEQNRVITILIDSLDENGYIDASIEQLQKRFHLCNQILTEGLTLLQSLEPAGIGARDLQECLYLQLKRKKKIPKELLNLIKEYFDPFVNKSWNRLKRDTGISIEKLQRYFHSLKELDPKPGSKYTDQPPIYVIPDVLFEERHGQWSIIYNDRFLPKMTLNNDYDVMRQTDEECRSYLLKKYQQFQHLHQGLAYRRLTILKVMESIVQRQLDFFLMGNNVLKPLTMKEVAEQLEVHESTVSRAVKDKYVQTPYGLRKMKSFFTNKIEQENGIDATSSRIKEMIQIIVQQEDKKKPLSDQKMVDIIQGQYYIEVSRRTIAKYREQLKIPSSQKRKEY</sequence>
<dbReference type="Pfam" id="PF04963">
    <property type="entry name" value="Sigma54_CBD"/>
    <property type="match status" value="1"/>
</dbReference>
<keyword evidence="7" id="KW-0238">DNA-binding</keyword>
<evidence type="ECO:0000256" key="8">
    <source>
        <dbReference type="ARBA" id="ARBA00023163"/>
    </source>
</evidence>
<keyword evidence="3" id="KW-0808">Transferase</keyword>
<evidence type="ECO:0000256" key="4">
    <source>
        <dbReference type="ARBA" id="ARBA00022695"/>
    </source>
</evidence>
<evidence type="ECO:0000259" key="10">
    <source>
        <dbReference type="Pfam" id="PF04963"/>
    </source>
</evidence>
<dbReference type="PRINTS" id="PR00045">
    <property type="entry name" value="SIGMA54FCT"/>
</dbReference>
<dbReference type="PROSITE" id="PS00718">
    <property type="entry name" value="SIGMA54_2"/>
    <property type="match status" value="1"/>
</dbReference>
<keyword evidence="8" id="KW-0804">Transcription</keyword>
<gene>
    <name evidence="11" type="primary">rpoN</name>
    <name evidence="11" type="ORF">LC087_10970</name>
</gene>
<keyword evidence="5" id="KW-0805">Transcription regulation</keyword>
<dbReference type="PIRSF" id="PIRSF000774">
    <property type="entry name" value="RpoN"/>
    <property type="match status" value="1"/>
</dbReference>
<dbReference type="PANTHER" id="PTHR32248:SF4">
    <property type="entry name" value="RNA POLYMERASE SIGMA-54 FACTOR"/>
    <property type="match status" value="1"/>
</dbReference>
<dbReference type="EMBL" id="CP129013">
    <property type="protein sequence ID" value="WLR41426.1"/>
    <property type="molecule type" value="Genomic_DNA"/>
</dbReference>
<evidence type="ECO:0000256" key="6">
    <source>
        <dbReference type="ARBA" id="ARBA00023082"/>
    </source>
</evidence>
<dbReference type="NCBIfam" id="TIGR02395">
    <property type="entry name" value="rpoN_sigma"/>
    <property type="match status" value="1"/>
</dbReference>
<dbReference type="InterPro" id="IPR007046">
    <property type="entry name" value="RNA_pol_sigma_54_core-bd"/>
</dbReference>
<organism evidence="11 12">
    <name type="scientific">Bacillus carboniphilus</name>
    <dbReference type="NCBI Taxonomy" id="86663"/>
    <lineage>
        <taxon>Bacteria</taxon>
        <taxon>Bacillati</taxon>
        <taxon>Bacillota</taxon>
        <taxon>Bacilli</taxon>
        <taxon>Bacillales</taxon>
        <taxon>Bacillaceae</taxon>
        <taxon>Bacillus</taxon>
    </lineage>
</organism>
<keyword evidence="12" id="KW-1185">Reference proteome</keyword>
<evidence type="ECO:0000259" key="9">
    <source>
        <dbReference type="Pfam" id="PF04552"/>
    </source>
</evidence>
<comment type="similarity">
    <text evidence="1">Belongs to the sigma-54 factor family.</text>
</comment>